<dbReference type="Proteomes" id="UP001597158">
    <property type="component" value="Unassembled WGS sequence"/>
</dbReference>
<dbReference type="PANTHER" id="PTHR48090">
    <property type="entry name" value="UNDECAPRENYL-PHOSPHATE 4-DEOXY-4-FORMAMIDO-L-ARABINOSE TRANSFERASE-RELATED"/>
    <property type="match status" value="1"/>
</dbReference>
<evidence type="ECO:0000256" key="5">
    <source>
        <dbReference type="ARBA" id="ARBA00022989"/>
    </source>
</evidence>
<dbReference type="Pfam" id="PF00535">
    <property type="entry name" value="Glycos_transf_2"/>
    <property type="match status" value="1"/>
</dbReference>
<evidence type="ECO:0000313" key="9">
    <source>
        <dbReference type="EMBL" id="MFD1264108.1"/>
    </source>
</evidence>
<keyword evidence="6 7" id="KW-0472">Membrane</keyword>
<dbReference type="InterPro" id="IPR029044">
    <property type="entry name" value="Nucleotide-diphossugar_trans"/>
</dbReference>
<evidence type="ECO:0000256" key="1">
    <source>
        <dbReference type="ARBA" id="ARBA00004141"/>
    </source>
</evidence>
<feature type="transmembrane region" description="Helical" evidence="7">
    <location>
        <begin position="183"/>
        <end position="204"/>
    </location>
</feature>
<comment type="caution">
    <text evidence="9">The sequence shown here is derived from an EMBL/GenBank/DDBJ whole genome shotgun (WGS) entry which is preliminary data.</text>
</comment>
<dbReference type="Gene3D" id="3.90.550.10">
    <property type="entry name" value="Spore Coat Polysaccharide Biosynthesis Protein SpsA, Chain A"/>
    <property type="match status" value="1"/>
</dbReference>
<dbReference type="InterPro" id="IPR001173">
    <property type="entry name" value="Glyco_trans_2-like"/>
</dbReference>
<evidence type="ECO:0000256" key="2">
    <source>
        <dbReference type="ARBA" id="ARBA00022676"/>
    </source>
</evidence>
<name>A0ABW3WH75_9RHOO</name>
<keyword evidence="5 7" id="KW-1133">Transmembrane helix</keyword>
<dbReference type="GO" id="GO:0016757">
    <property type="term" value="F:glycosyltransferase activity"/>
    <property type="evidence" value="ECO:0007669"/>
    <property type="project" value="UniProtKB-KW"/>
</dbReference>
<evidence type="ECO:0000256" key="4">
    <source>
        <dbReference type="ARBA" id="ARBA00022692"/>
    </source>
</evidence>
<feature type="domain" description="Glycosyltransferase 2-like" evidence="8">
    <location>
        <begin position="22"/>
        <end position="119"/>
    </location>
</feature>
<keyword evidence="10" id="KW-1185">Reference proteome</keyword>
<organism evidence="9 10">
    <name type="scientific">Thauera mechernichensis</name>
    <dbReference type="NCBI Taxonomy" id="82788"/>
    <lineage>
        <taxon>Bacteria</taxon>
        <taxon>Pseudomonadati</taxon>
        <taxon>Pseudomonadota</taxon>
        <taxon>Betaproteobacteria</taxon>
        <taxon>Rhodocyclales</taxon>
        <taxon>Zoogloeaceae</taxon>
        <taxon>Thauera</taxon>
    </lineage>
</organism>
<feature type="non-terminal residue" evidence="9">
    <location>
        <position position="1"/>
    </location>
</feature>
<evidence type="ECO:0000256" key="3">
    <source>
        <dbReference type="ARBA" id="ARBA00022679"/>
    </source>
</evidence>
<evidence type="ECO:0000313" key="10">
    <source>
        <dbReference type="Proteomes" id="UP001597158"/>
    </source>
</evidence>
<dbReference type="SUPFAM" id="SSF53448">
    <property type="entry name" value="Nucleotide-diphospho-sugar transferases"/>
    <property type="match status" value="1"/>
</dbReference>
<dbReference type="EMBL" id="JBHTMC010000024">
    <property type="protein sequence ID" value="MFD1264108.1"/>
    <property type="molecule type" value="Genomic_DNA"/>
</dbReference>
<dbReference type="RefSeq" id="WP_386040921.1">
    <property type="nucleotide sequence ID" value="NZ_JBHTMC010000024.1"/>
</dbReference>
<accession>A0ABW3WH75</accession>
<feature type="transmembrane region" description="Helical" evidence="7">
    <location>
        <begin position="216"/>
        <end position="241"/>
    </location>
</feature>
<proteinExistence type="predicted"/>
<keyword evidence="3 9" id="KW-0808">Transferase</keyword>
<reference evidence="10" key="1">
    <citation type="journal article" date="2019" name="Int. J. Syst. Evol. Microbiol.">
        <title>The Global Catalogue of Microorganisms (GCM) 10K type strain sequencing project: providing services to taxonomists for standard genome sequencing and annotation.</title>
        <authorList>
            <consortium name="The Broad Institute Genomics Platform"/>
            <consortium name="The Broad Institute Genome Sequencing Center for Infectious Disease"/>
            <person name="Wu L."/>
            <person name="Ma J."/>
        </authorList>
    </citation>
    <scope>NUCLEOTIDE SEQUENCE [LARGE SCALE GENOMIC DNA]</scope>
    <source>
        <strain evidence="10">CCUG 48884</strain>
    </source>
</reference>
<protein>
    <submittedName>
        <fullName evidence="9">Glycosyltransferase</fullName>
        <ecNumber evidence="9">2.4.-.-</ecNumber>
    </submittedName>
</protein>
<dbReference type="InterPro" id="IPR050256">
    <property type="entry name" value="Glycosyltransferase_2"/>
</dbReference>
<evidence type="ECO:0000259" key="8">
    <source>
        <dbReference type="Pfam" id="PF00535"/>
    </source>
</evidence>
<keyword evidence="2 9" id="KW-0328">Glycosyltransferase</keyword>
<dbReference type="PANTHER" id="PTHR48090:SF1">
    <property type="entry name" value="PROPHAGE BACTOPRENOL GLUCOSYL TRANSFERASE HOMOLOG"/>
    <property type="match status" value="1"/>
</dbReference>
<sequence>EQLKCLGKIQCAPLGSFRRAPTRNFGKEAALTAGIEYAKGDVVIPIDVDLQDPPGIIPIMVEKWREGYDVVLGKRVDRNSDTWLKRTLAGLFYRIHNRISDPLIPPDVGDFRLMDRKVITALCNLPESRRFMKGVFSWVGFHTATVEYARPERIAGNTKFNTWRLWNLALEGITSFSIAPLKIWTYIGGFVSLVSFVFAMFIIVRVMTIGADVPGYASLVVAVSFLGGLQLIGIGVLGEYLGRTYLESKRRPVYIVQTVYEPNAQKYLSFLDSEHSTQLTKHPDAHQV</sequence>
<dbReference type="CDD" id="cd04187">
    <property type="entry name" value="DPM1_like_bac"/>
    <property type="match status" value="1"/>
</dbReference>
<keyword evidence="4 7" id="KW-0812">Transmembrane</keyword>
<comment type="subcellular location">
    <subcellularLocation>
        <location evidence="1">Membrane</location>
        <topology evidence="1">Multi-pass membrane protein</topology>
    </subcellularLocation>
</comment>
<dbReference type="EC" id="2.4.-.-" evidence="9"/>
<evidence type="ECO:0000256" key="7">
    <source>
        <dbReference type="SAM" id="Phobius"/>
    </source>
</evidence>
<gene>
    <name evidence="9" type="ORF">ACFQ4M_10985</name>
</gene>
<evidence type="ECO:0000256" key="6">
    <source>
        <dbReference type="ARBA" id="ARBA00023136"/>
    </source>
</evidence>